<evidence type="ECO:0000313" key="2">
    <source>
        <dbReference type="EMBL" id="MBW31459.1"/>
    </source>
</evidence>
<feature type="signal peptide" evidence="1">
    <location>
        <begin position="1"/>
        <end position="26"/>
    </location>
</feature>
<protein>
    <submittedName>
        <fullName evidence="2">Putative secreted peptide</fullName>
    </submittedName>
</protein>
<keyword evidence="1" id="KW-0732">Signal</keyword>
<evidence type="ECO:0000256" key="1">
    <source>
        <dbReference type="SAM" id="SignalP"/>
    </source>
</evidence>
<dbReference type="AlphaFoldDB" id="A0A2M3ZSF0"/>
<organism evidence="2">
    <name type="scientific">Anopheles braziliensis</name>
    <dbReference type="NCBI Taxonomy" id="58242"/>
    <lineage>
        <taxon>Eukaryota</taxon>
        <taxon>Metazoa</taxon>
        <taxon>Ecdysozoa</taxon>
        <taxon>Arthropoda</taxon>
        <taxon>Hexapoda</taxon>
        <taxon>Insecta</taxon>
        <taxon>Pterygota</taxon>
        <taxon>Neoptera</taxon>
        <taxon>Endopterygota</taxon>
        <taxon>Diptera</taxon>
        <taxon>Nematocera</taxon>
        <taxon>Culicoidea</taxon>
        <taxon>Culicidae</taxon>
        <taxon>Anophelinae</taxon>
        <taxon>Anopheles</taxon>
    </lineage>
</organism>
<proteinExistence type="predicted"/>
<reference evidence="2" key="1">
    <citation type="submission" date="2018-01" db="EMBL/GenBank/DDBJ databases">
        <title>An insight into the sialome of Amazonian anophelines.</title>
        <authorList>
            <person name="Ribeiro J.M."/>
            <person name="Scarpassa V."/>
            <person name="Calvo E."/>
        </authorList>
    </citation>
    <scope>NUCLEOTIDE SEQUENCE</scope>
    <source>
        <tissue evidence="2">Salivary glands</tissue>
    </source>
</reference>
<dbReference type="EMBL" id="GGFM01010708">
    <property type="protein sequence ID" value="MBW31459.1"/>
    <property type="molecule type" value="Transcribed_RNA"/>
</dbReference>
<accession>A0A2M3ZSF0</accession>
<feature type="chain" id="PRO_5014682323" evidence="1">
    <location>
        <begin position="27"/>
        <end position="151"/>
    </location>
</feature>
<sequence>MCPIVGHLAIVLLVVVLTIRVGRVHARRYTIVITLCPCQRGLVASLDRLVFGTVFRNRFGALLMVRVATIHTPQSIQQWTPQDIATMVTVDRGRVDVLLEAMWMQEVLLMVTSLPSAHQDLQRGTFVQQSSMRAHQCTAERGMPRKGIGMW</sequence>
<name>A0A2M3ZSF0_9DIPT</name>